<dbReference type="AlphaFoldDB" id="A0AAE0T1P6"/>
<accession>A0AAE0T1P6</accession>
<feature type="non-terminal residue" evidence="1">
    <location>
        <position position="107"/>
    </location>
</feature>
<protein>
    <submittedName>
        <fullName evidence="1">Uncharacterized protein</fullName>
    </submittedName>
</protein>
<organism evidence="1 2">
    <name type="scientific">Potamilus streckersoni</name>
    <dbReference type="NCBI Taxonomy" id="2493646"/>
    <lineage>
        <taxon>Eukaryota</taxon>
        <taxon>Metazoa</taxon>
        <taxon>Spiralia</taxon>
        <taxon>Lophotrochozoa</taxon>
        <taxon>Mollusca</taxon>
        <taxon>Bivalvia</taxon>
        <taxon>Autobranchia</taxon>
        <taxon>Heteroconchia</taxon>
        <taxon>Palaeoheterodonta</taxon>
        <taxon>Unionida</taxon>
        <taxon>Unionoidea</taxon>
        <taxon>Unionidae</taxon>
        <taxon>Ambleminae</taxon>
        <taxon>Lampsilini</taxon>
        <taxon>Potamilus</taxon>
    </lineage>
</organism>
<dbReference type="Proteomes" id="UP001195483">
    <property type="component" value="Unassembled WGS sequence"/>
</dbReference>
<proteinExistence type="predicted"/>
<name>A0AAE0T1P6_9BIVA</name>
<evidence type="ECO:0000313" key="2">
    <source>
        <dbReference type="Proteomes" id="UP001195483"/>
    </source>
</evidence>
<reference evidence="1" key="1">
    <citation type="journal article" date="2021" name="Genome Biol. Evol.">
        <title>A High-Quality Reference Genome for a Parasitic Bivalve with Doubly Uniparental Inheritance (Bivalvia: Unionida).</title>
        <authorList>
            <person name="Smith C.H."/>
        </authorList>
    </citation>
    <scope>NUCLEOTIDE SEQUENCE</scope>
    <source>
        <strain evidence="1">CHS0354</strain>
    </source>
</reference>
<gene>
    <name evidence="1" type="ORF">CHS0354_001612</name>
</gene>
<reference evidence="1" key="2">
    <citation type="journal article" date="2021" name="Genome Biol. Evol.">
        <title>Developing a high-quality reference genome for a parasitic bivalve with doubly uniparental inheritance (Bivalvia: Unionida).</title>
        <authorList>
            <person name="Smith C.H."/>
        </authorList>
    </citation>
    <scope>NUCLEOTIDE SEQUENCE</scope>
    <source>
        <strain evidence="1">CHS0354</strain>
        <tissue evidence="1">Mantle</tissue>
    </source>
</reference>
<reference evidence="1" key="3">
    <citation type="submission" date="2023-05" db="EMBL/GenBank/DDBJ databases">
        <authorList>
            <person name="Smith C.H."/>
        </authorList>
    </citation>
    <scope>NUCLEOTIDE SEQUENCE</scope>
    <source>
        <strain evidence="1">CHS0354</strain>
        <tissue evidence="1">Mantle</tissue>
    </source>
</reference>
<evidence type="ECO:0000313" key="1">
    <source>
        <dbReference type="EMBL" id="KAK3602180.1"/>
    </source>
</evidence>
<dbReference type="EMBL" id="JAEAOA010000151">
    <property type="protein sequence ID" value="KAK3602180.1"/>
    <property type="molecule type" value="Genomic_DNA"/>
</dbReference>
<comment type="caution">
    <text evidence="1">The sequence shown here is derived from an EMBL/GenBank/DDBJ whole genome shotgun (WGS) entry which is preliminary data.</text>
</comment>
<keyword evidence="2" id="KW-1185">Reference proteome</keyword>
<sequence>MLGGLQSQWYRRGSEAVARDKGCAHVSSIGQATTNWLVSIRGNMTPGPDLGCAEPKAASDERKRETQCVCLVRLALRPSLHDNLAEWPSAINIPSSRLCEPDKFFQA</sequence>